<keyword evidence="1" id="KW-0240">DNA-directed RNA polymerase</keyword>
<feature type="domain" description="DNA-directed RNA polymerase RpoA/D/Rpb3-type" evidence="4">
    <location>
        <begin position="20"/>
        <end position="270"/>
    </location>
</feature>
<accession>A0A8H3DCT1</accession>
<feature type="compositionally biased region" description="Acidic residues" evidence="3">
    <location>
        <begin position="119"/>
        <end position="128"/>
    </location>
</feature>
<evidence type="ECO:0000313" key="6">
    <source>
        <dbReference type="Proteomes" id="UP000663831"/>
    </source>
</evidence>
<evidence type="ECO:0000256" key="1">
    <source>
        <dbReference type="ARBA" id="ARBA00022478"/>
    </source>
</evidence>
<evidence type="ECO:0000256" key="3">
    <source>
        <dbReference type="SAM" id="MobiDB-lite"/>
    </source>
</evidence>
<comment type="caution">
    <text evidence="5">The sequence shown here is derived from an EMBL/GenBank/DDBJ whole genome shotgun (WGS) entry which is preliminary data.</text>
</comment>
<dbReference type="EMBL" id="CAJMWV010006015">
    <property type="protein sequence ID" value="CAE6517911.1"/>
    <property type="molecule type" value="Genomic_DNA"/>
</dbReference>
<dbReference type="GO" id="GO:0046983">
    <property type="term" value="F:protein dimerization activity"/>
    <property type="evidence" value="ECO:0007669"/>
    <property type="project" value="InterPro"/>
</dbReference>
<dbReference type="AlphaFoldDB" id="A0A8H3DCT1"/>
<dbReference type="Gene3D" id="2.170.120.12">
    <property type="entry name" value="DNA-directed RNA polymerase, insert domain"/>
    <property type="match status" value="1"/>
</dbReference>
<dbReference type="GO" id="GO:0005665">
    <property type="term" value="C:RNA polymerase II, core complex"/>
    <property type="evidence" value="ECO:0007669"/>
    <property type="project" value="TreeGrafter"/>
</dbReference>
<feature type="compositionally biased region" description="Gly residues" evidence="3">
    <location>
        <begin position="381"/>
        <end position="401"/>
    </location>
</feature>
<dbReference type="InterPro" id="IPR050518">
    <property type="entry name" value="Rpo3/RPB3_RNA_Pol_subunit"/>
</dbReference>
<gene>
    <name evidence="5" type="ORF">RDB_LOCUS139722</name>
</gene>
<dbReference type="SUPFAM" id="SSF56553">
    <property type="entry name" value="Insert subdomain of RNA polymerase alpha subunit"/>
    <property type="match status" value="1"/>
</dbReference>
<dbReference type="GO" id="GO:0003677">
    <property type="term" value="F:DNA binding"/>
    <property type="evidence" value="ECO:0007669"/>
    <property type="project" value="InterPro"/>
</dbReference>
<feature type="compositionally biased region" description="Gly residues" evidence="3">
    <location>
        <begin position="362"/>
        <end position="374"/>
    </location>
</feature>
<sequence>MNQEGSNGPLLTIRDIKKNSVNFVLEGVELAFANSFRRVCMADLPTIAIDLVEIESNTTVLPDEFLAHRLGMVPLDCTCISRCKYCSVELYLNVSSTSQPVDITSNNLDIVPSGGGEFGGEDEGEEGDELQKRPPNFGMPIGKDDPNVSPVLLCRIRKGQELRLRCIAKKGTAKEHAKWSPCTGVGFEYDPHNKLRHTTYWYEVDSRTEWPLSENAKEEEPPRDDEQFDYMAKPEKFYFDFEMDGKVAPREVILKGLSELQTKLGNIIHGLTPRNEFSNSAQGLSELQTKLGNIIHGLTPRNEFDGDTTVVGVPTPQANGAQRNQQGGWGAAASPAQTSGGWGAASPANNGGWGSTSPRGGAWSGGGASSGWGGSPNANAGGSGGGGWGSASPNRGGGWST</sequence>
<dbReference type="Proteomes" id="UP000663831">
    <property type="component" value="Unassembled WGS sequence"/>
</dbReference>
<evidence type="ECO:0000256" key="2">
    <source>
        <dbReference type="ARBA" id="ARBA00023163"/>
    </source>
</evidence>
<dbReference type="InterPro" id="IPR022842">
    <property type="entry name" value="RNAP_Rpo3/Rpb3/RPAC1"/>
</dbReference>
<feature type="region of interest" description="Disordered" evidence="3">
    <location>
        <begin position="114"/>
        <end position="142"/>
    </location>
</feature>
<keyword evidence="2" id="KW-0804">Transcription</keyword>
<dbReference type="GO" id="GO:0003899">
    <property type="term" value="F:DNA-directed RNA polymerase activity"/>
    <property type="evidence" value="ECO:0007669"/>
    <property type="project" value="InterPro"/>
</dbReference>
<dbReference type="CDD" id="cd07031">
    <property type="entry name" value="RNAP_II_RPB3"/>
    <property type="match status" value="1"/>
</dbReference>
<dbReference type="SMART" id="SM00662">
    <property type="entry name" value="RPOLD"/>
    <property type="match status" value="1"/>
</dbReference>
<dbReference type="HAMAP" id="MF_00320">
    <property type="entry name" value="RNApol_arch_Rpo3"/>
    <property type="match status" value="1"/>
</dbReference>
<dbReference type="PANTHER" id="PTHR11800:SF2">
    <property type="entry name" value="DNA-DIRECTED RNA POLYMERASE II SUBUNIT RPB3"/>
    <property type="match status" value="1"/>
</dbReference>
<evidence type="ECO:0000313" key="5">
    <source>
        <dbReference type="EMBL" id="CAE6517911.1"/>
    </source>
</evidence>
<feature type="compositionally biased region" description="Low complexity" evidence="3">
    <location>
        <begin position="317"/>
        <end position="326"/>
    </location>
</feature>
<feature type="region of interest" description="Disordered" evidence="3">
    <location>
        <begin position="299"/>
        <end position="401"/>
    </location>
</feature>
<dbReference type="InterPro" id="IPR001514">
    <property type="entry name" value="DNA-dir_RNA_pol_30-40kDasu_CS"/>
</dbReference>
<dbReference type="PROSITE" id="PS00446">
    <property type="entry name" value="RNA_POL_D_30KD"/>
    <property type="match status" value="1"/>
</dbReference>
<dbReference type="InterPro" id="IPR036603">
    <property type="entry name" value="RBP11-like"/>
</dbReference>
<organism evidence="5 6">
    <name type="scientific">Rhizoctonia solani</name>
    <dbReference type="NCBI Taxonomy" id="456999"/>
    <lineage>
        <taxon>Eukaryota</taxon>
        <taxon>Fungi</taxon>
        <taxon>Dikarya</taxon>
        <taxon>Basidiomycota</taxon>
        <taxon>Agaricomycotina</taxon>
        <taxon>Agaricomycetes</taxon>
        <taxon>Cantharellales</taxon>
        <taxon>Ceratobasidiaceae</taxon>
        <taxon>Rhizoctonia</taxon>
    </lineage>
</organism>
<dbReference type="InterPro" id="IPR011263">
    <property type="entry name" value="DNA-dir_RNA_pol_RpoA/D/Rpb3"/>
</dbReference>
<dbReference type="Gene3D" id="3.30.1360.10">
    <property type="entry name" value="RNA polymerase, RBP11-like subunit"/>
    <property type="match status" value="1"/>
</dbReference>
<evidence type="ECO:0000259" key="4">
    <source>
        <dbReference type="SMART" id="SM00662"/>
    </source>
</evidence>
<dbReference type="PANTHER" id="PTHR11800">
    <property type="entry name" value="DNA-DIRECTED RNA POLYMERASE"/>
    <property type="match status" value="1"/>
</dbReference>
<proteinExistence type="inferred from homology"/>
<dbReference type="InterPro" id="IPR036643">
    <property type="entry name" value="RNApol_insert_sf"/>
</dbReference>
<dbReference type="Pfam" id="PF01193">
    <property type="entry name" value="RNA_pol_L"/>
    <property type="match status" value="1"/>
</dbReference>
<dbReference type="SUPFAM" id="SSF55257">
    <property type="entry name" value="RBP11-like subunits of RNA polymerase"/>
    <property type="match status" value="1"/>
</dbReference>
<name>A0A8H3DCT1_9AGAM</name>
<protein>
    <recommendedName>
        <fullName evidence="4">DNA-directed RNA polymerase RpoA/D/Rpb3-type domain-containing protein</fullName>
    </recommendedName>
</protein>
<reference evidence="5" key="1">
    <citation type="submission" date="2021-01" db="EMBL/GenBank/DDBJ databases">
        <authorList>
            <person name="Kaushik A."/>
        </authorList>
    </citation>
    <scope>NUCLEOTIDE SEQUENCE</scope>
    <source>
        <strain evidence="5">AG3-1AP</strain>
    </source>
</reference>
<dbReference type="GO" id="GO:0006366">
    <property type="term" value="P:transcription by RNA polymerase II"/>
    <property type="evidence" value="ECO:0007669"/>
    <property type="project" value="TreeGrafter"/>
</dbReference>